<reference evidence="1 2" key="1">
    <citation type="submission" date="2019-12" db="EMBL/GenBank/DDBJ databases">
        <authorList>
            <person name="Floudas D."/>
            <person name="Bentzer J."/>
            <person name="Ahren D."/>
            <person name="Johansson T."/>
            <person name="Persson P."/>
            <person name="Tunlid A."/>
        </authorList>
    </citation>
    <scope>NUCLEOTIDE SEQUENCE [LARGE SCALE GENOMIC DNA]</scope>
    <source>
        <strain evidence="1 2">CBS 102.39</strain>
    </source>
</reference>
<evidence type="ECO:0000313" key="1">
    <source>
        <dbReference type="EMBL" id="KAF4614463.1"/>
    </source>
</evidence>
<keyword evidence="2" id="KW-1185">Reference proteome</keyword>
<name>A0A8H4QPA0_9AGAR</name>
<organism evidence="1 2">
    <name type="scientific">Agrocybe pediades</name>
    <dbReference type="NCBI Taxonomy" id="84607"/>
    <lineage>
        <taxon>Eukaryota</taxon>
        <taxon>Fungi</taxon>
        <taxon>Dikarya</taxon>
        <taxon>Basidiomycota</taxon>
        <taxon>Agaricomycotina</taxon>
        <taxon>Agaricomycetes</taxon>
        <taxon>Agaricomycetidae</taxon>
        <taxon>Agaricales</taxon>
        <taxon>Agaricineae</taxon>
        <taxon>Strophariaceae</taxon>
        <taxon>Agrocybe</taxon>
    </lineage>
</organism>
<gene>
    <name evidence="1" type="ORF">D9613_002880</name>
</gene>
<dbReference type="AlphaFoldDB" id="A0A8H4QPA0"/>
<comment type="caution">
    <text evidence="1">The sequence shown here is derived from an EMBL/GenBank/DDBJ whole genome shotgun (WGS) entry which is preliminary data.</text>
</comment>
<dbReference type="GO" id="GO:0000444">
    <property type="term" value="C:MIS12/MIND type complex"/>
    <property type="evidence" value="ECO:0007669"/>
    <property type="project" value="TreeGrafter"/>
</dbReference>
<protein>
    <submittedName>
        <fullName evidence="1">Uncharacterized protein</fullName>
    </submittedName>
</protein>
<dbReference type="InterPro" id="IPR013950">
    <property type="entry name" value="Mis14/Nsl1"/>
</dbReference>
<dbReference type="GO" id="GO:0000070">
    <property type="term" value="P:mitotic sister chromatid segregation"/>
    <property type="evidence" value="ECO:0007669"/>
    <property type="project" value="InterPro"/>
</dbReference>
<dbReference type="EMBL" id="JAACJL010000044">
    <property type="protein sequence ID" value="KAF4614463.1"/>
    <property type="molecule type" value="Genomic_DNA"/>
</dbReference>
<sequence>MEAREEIPRVSMGSVQDWQRVRSNYKDAALSQLRERLATSKSLIQEQESIQSHLQHFIDRTFSLAQANLRINGTNFESLDQTGTDTDIFDETLDRRIWSLADTRLQWHKRIAERRRTAPKEVEGTISELLEKHRDLDAILLPVGSEEVVEEDVIAEEDALQQQGVERVLQKTFALVNELDQTVVSQHERGGRVRNIATEVKSLKP</sequence>
<dbReference type="Proteomes" id="UP000521872">
    <property type="component" value="Unassembled WGS sequence"/>
</dbReference>
<proteinExistence type="predicted"/>
<dbReference type="PANTHER" id="PTHR31749:SF3">
    <property type="entry name" value="KINETOCHORE-ASSOCIATED PROTEIN NSL1 HOMOLOG"/>
    <property type="match status" value="1"/>
</dbReference>
<dbReference type="PANTHER" id="PTHR31749">
    <property type="entry name" value="KINETOCHORE-ASSOCIATED PROTEIN NSL1 HOMOLOG"/>
    <property type="match status" value="1"/>
</dbReference>
<accession>A0A8H4QPA0</accession>
<evidence type="ECO:0000313" key="2">
    <source>
        <dbReference type="Proteomes" id="UP000521872"/>
    </source>
</evidence>